<evidence type="ECO:0000313" key="2">
    <source>
        <dbReference type="Proteomes" id="UP000075260"/>
    </source>
</evidence>
<protein>
    <submittedName>
        <fullName evidence="1">Uncharacterized protein</fullName>
    </submittedName>
</protein>
<dbReference type="RefSeq" id="WP_061610269.1">
    <property type="nucleotide sequence ID" value="NZ_JEMA01000708.1"/>
</dbReference>
<reference evidence="1 2" key="1">
    <citation type="submission" date="2014-02" db="EMBL/GenBank/DDBJ databases">
        <title>The small core and large imbalanced accessory genome model reveals a collaborative survival strategy of Sorangium cellulosum strains in nature.</title>
        <authorList>
            <person name="Han K."/>
            <person name="Peng R."/>
            <person name="Blom J."/>
            <person name="Li Y.-Z."/>
        </authorList>
    </citation>
    <scope>NUCLEOTIDE SEQUENCE [LARGE SCALE GENOMIC DNA]</scope>
    <source>
        <strain evidence="1 2">So0008-312</strain>
    </source>
</reference>
<accession>A0A150QGG4</accession>
<proteinExistence type="predicted"/>
<comment type="caution">
    <text evidence="1">The sequence shown here is derived from an EMBL/GenBank/DDBJ whole genome shotgun (WGS) entry which is preliminary data.</text>
</comment>
<organism evidence="1 2">
    <name type="scientific">Sorangium cellulosum</name>
    <name type="common">Polyangium cellulosum</name>
    <dbReference type="NCBI Taxonomy" id="56"/>
    <lineage>
        <taxon>Bacteria</taxon>
        <taxon>Pseudomonadati</taxon>
        <taxon>Myxococcota</taxon>
        <taxon>Polyangia</taxon>
        <taxon>Polyangiales</taxon>
        <taxon>Polyangiaceae</taxon>
        <taxon>Sorangium</taxon>
    </lineage>
</organism>
<evidence type="ECO:0000313" key="1">
    <source>
        <dbReference type="EMBL" id="KYF66826.1"/>
    </source>
</evidence>
<gene>
    <name evidence="1" type="ORF">BE15_47825</name>
</gene>
<dbReference type="Proteomes" id="UP000075260">
    <property type="component" value="Unassembled WGS sequence"/>
</dbReference>
<dbReference type="AlphaFoldDB" id="A0A150QGG4"/>
<name>A0A150QGG4_SORCE</name>
<sequence>MSTAAPFARRGFASSAAFCGGLIDGNRTGGGIAGGSEPGAALVGAGGSGLADGIGGAEIAGRDGCREGGGTTDGSVPGLPEGGIGGGSEPGLVPFVVAGGGSEPGGNEPGLVPFVVNGGGSEPGLVPFVVNGGGSDAGGSDAGGSVPGLVPFVGTGGGSDPGLVPFVVNGGGSGEAIPPGSFVPWFGAGGSELTPPVRVRCRVGGEGGTSAGFAVRDDFFASPSKTSRSLPPLVSAMFGNSSGHAAPFAAASEKRSRLLRATRMMCVMWTSRPPSRASSERAA</sequence>
<dbReference type="EMBL" id="JEMA01000708">
    <property type="protein sequence ID" value="KYF66826.1"/>
    <property type="molecule type" value="Genomic_DNA"/>
</dbReference>